<gene>
    <name evidence="2" type="ORF">OKIOD_LOCUS5761</name>
</gene>
<organism evidence="2 3">
    <name type="scientific">Oikopleura dioica</name>
    <name type="common">Tunicate</name>
    <dbReference type="NCBI Taxonomy" id="34765"/>
    <lineage>
        <taxon>Eukaryota</taxon>
        <taxon>Metazoa</taxon>
        <taxon>Chordata</taxon>
        <taxon>Tunicata</taxon>
        <taxon>Appendicularia</taxon>
        <taxon>Copelata</taxon>
        <taxon>Oikopleuridae</taxon>
        <taxon>Oikopleura</taxon>
    </lineage>
</organism>
<evidence type="ECO:0000313" key="3">
    <source>
        <dbReference type="Proteomes" id="UP001158576"/>
    </source>
</evidence>
<sequence>MRGLKTLILPIVNISLVLWLLRNFSEESRLAEIENKTFETDDISNLAEHLRDTLIYSLEHSSYAAELENLSGEVGVVYSVDGLIPAELETLDKAIEKLGKKDFALVADNHGQYAELKLSRTILYSVPEELLLADELTLMARAETKNKNSTSDAFHLMLVDSLHPKLLVNINRRNFAQVQKLLPKISEKAATWTLRKDWALLILGQDDLPAIQALHPQYFKKLAHLCLMAPEIDLNHLAIRFIDLKMCSQERKFVSFRHPDPYHCARNSGLVKYDLY</sequence>
<protein>
    <submittedName>
        <fullName evidence="2">Oidioi.mRNA.OKI2018_I69.XSR.g14203.t1.cds</fullName>
    </submittedName>
</protein>
<name>A0ABN7SD08_OIKDI</name>
<accession>A0ABN7SD08</accession>
<evidence type="ECO:0000313" key="2">
    <source>
        <dbReference type="EMBL" id="CAG5095472.1"/>
    </source>
</evidence>
<reference evidence="2 3" key="1">
    <citation type="submission" date="2021-04" db="EMBL/GenBank/DDBJ databases">
        <authorList>
            <person name="Bliznina A."/>
        </authorList>
    </citation>
    <scope>NUCLEOTIDE SEQUENCE [LARGE SCALE GENOMIC DNA]</scope>
</reference>
<evidence type="ECO:0000256" key="1">
    <source>
        <dbReference type="SAM" id="SignalP"/>
    </source>
</evidence>
<feature type="chain" id="PRO_5047002760" evidence="1">
    <location>
        <begin position="20"/>
        <end position="276"/>
    </location>
</feature>
<keyword evidence="1" id="KW-0732">Signal</keyword>
<feature type="signal peptide" evidence="1">
    <location>
        <begin position="1"/>
        <end position="19"/>
    </location>
</feature>
<dbReference type="EMBL" id="OU015569">
    <property type="protein sequence ID" value="CAG5095472.1"/>
    <property type="molecule type" value="Genomic_DNA"/>
</dbReference>
<dbReference type="Proteomes" id="UP001158576">
    <property type="component" value="Chromosome XSR"/>
</dbReference>
<keyword evidence="3" id="KW-1185">Reference proteome</keyword>
<proteinExistence type="predicted"/>